<keyword evidence="5" id="KW-1185">Reference proteome</keyword>
<dbReference type="InterPro" id="IPR011032">
    <property type="entry name" value="GroES-like_sf"/>
</dbReference>
<dbReference type="GO" id="GO:0008270">
    <property type="term" value="F:zinc ion binding"/>
    <property type="evidence" value="ECO:0007669"/>
    <property type="project" value="InterPro"/>
</dbReference>
<dbReference type="SMART" id="SM00829">
    <property type="entry name" value="PKS_ER"/>
    <property type="match status" value="1"/>
</dbReference>
<dbReference type="Gene3D" id="3.40.50.720">
    <property type="entry name" value="NAD(P)-binding Rossmann-like Domain"/>
    <property type="match status" value="1"/>
</dbReference>
<dbReference type="Proteomes" id="UP000466607">
    <property type="component" value="Chromosome"/>
</dbReference>
<dbReference type="PROSITE" id="PS01162">
    <property type="entry name" value="QOR_ZETA_CRYSTAL"/>
    <property type="match status" value="1"/>
</dbReference>
<organism evidence="4 5">
    <name type="scientific">Mycolicibacterium litorale</name>
    <dbReference type="NCBI Taxonomy" id="758802"/>
    <lineage>
        <taxon>Bacteria</taxon>
        <taxon>Bacillati</taxon>
        <taxon>Actinomycetota</taxon>
        <taxon>Actinomycetes</taxon>
        <taxon>Mycobacteriales</taxon>
        <taxon>Mycobacteriaceae</taxon>
        <taxon>Mycolicibacterium</taxon>
    </lineage>
</organism>
<proteinExistence type="predicted"/>
<protein>
    <submittedName>
        <fullName evidence="4">NAD(P)H quinone oxidoreductase</fullName>
    </submittedName>
</protein>
<dbReference type="PANTHER" id="PTHR48106">
    <property type="entry name" value="QUINONE OXIDOREDUCTASE PIG3-RELATED"/>
    <property type="match status" value="1"/>
</dbReference>
<reference evidence="4 5" key="1">
    <citation type="journal article" date="2019" name="Emerg. Microbes Infect.">
        <title>Comprehensive subspecies identification of 175 nontuberculous mycobacteria species based on 7547 genomic profiles.</title>
        <authorList>
            <person name="Matsumoto Y."/>
            <person name="Kinjo T."/>
            <person name="Motooka D."/>
            <person name="Nabeya D."/>
            <person name="Jung N."/>
            <person name="Uechi K."/>
            <person name="Horii T."/>
            <person name="Iida T."/>
            <person name="Fujita J."/>
            <person name="Nakamura S."/>
        </authorList>
    </citation>
    <scope>NUCLEOTIDE SEQUENCE [LARGE SCALE GENOMIC DNA]</scope>
    <source>
        <strain evidence="4 5">JCM 17423</strain>
    </source>
</reference>
<dbReference type="InterPro" id="IPR013149">
    <property type="entry name" value="ADH-like_C"/>
</dbReference>
<dbReference type="InterPro" id="IPR002364">
    <property type="entry name" value="Quin_OxRdtase/zeta-crystal_CS"/>
</dbReference>
<dbReference type="GO" id="GO:0070402">
    <property type="term" value="F:NADPH binding"/>
    <property type="evidence" value="ECO:0007669"/>
    <property type="project" value="TreeGrafter"/>
</dbReference>
<dbReference type="PANTHER" id="PTHR48106:SF8">
    <property type="entry name" value="OS02G0805600 PROTEIN"/>
    <property type="match status" value="1"/>
</dbReference>
<dbReference type="InterPro" id="IPR013154">
    <property type="entry name" value="ADH-like_N"/>
</dbReference>
<sequence length="327" mass="33734">MSTDEMRAAVLKRAGGPDVLTLDRVRTPGPAAGEVLVRVCAFGLNNAEVLQRRGAMPGPPGGIPGLECSGVVAATGPGVTGWEPGDRVAALARCGTYAEFVAVPAGACMRVPDGLDLTVAAAAPEAAATAWWNLVRRGRMRAGERVLIHGAAGGVGSVAVQLARQLGGYVVGTARGDRKTALCAELGCHDVIDYGRVDVSLSASGLFDVILDNQGGPAVAANVSLLAPFGRLVIVGVQAGGPGRLDAAELMSRAAEVSSSSLGRLDDDVRQQLCRNVEREVLPRLADGAIRVVVDSRFGFEDIVGAHERFSAPDRVGKVLVTVTDDI</sequence>
<feature type="domain" description="Enoyl reductase (ER)" evidence="3">
    <location>
        <begin position="15"/>
        <end position="321"/>
    </location>
</feature>
<dbReference type="SUPFAM" id="SSF50129">
    <property type="entry name" value="GroES-like"/>
    <property type="match status" value="1"/>
</dbReference>
<evidence type="ECO:0000256" key="1">
    <source>
        <dbReference type="ARBA" id="ARBA00022857"/>
    </source>
</evidence>
<gene>
    <name evidence="4" type="ORF">MLIT_14520</name>
</gene>
<dbReference type="GO" id="GO:0016651">
    <property type="term" value="F:oxidoreductase activity, acting on NAD(P)H"/>
    <property type="evidence" value="ECO:0007669"/>
    <property type="project" value="TreeGrafter"/>
</dbReference>
<keyword evidence="2" id="KW-0560">Oxidoreductase</keyword>
<evidence type="ECO:0000313" key="4">
    <source>
        <dbReference type="EMBL" id="BBY15860.1"/>
    </source>
</evidence>
<dbReference type="EMBL" id="AP022586">
    <property type="protein sequence ID" value="BBY15860.1"/>
    <property type="molecule type" value="Genomic_DNA"/>
</dbReference>
<dbReference type="InterPro" id="IPR020843">
    <property type="entry name" value="ER"/>
</dbReference>
<keyword evidence="1" id="KW-0521">NADP</keyword>
<dbReference type="SUPFAM" id="SSF51735">
    <property type="entry name" value="NAD(P)-binding Rossmann-fold domains"/>
    <property type="match status" value="1"/>
</dbReference>
<evidence type="ECO:0000256" key="2">
    <source>
        <dbReference type="ARBA" id="ARBA00023002"/>
    </source>
</evidence>
<dbReference type="Gene3D" id="3.90.180.10">
    <property type="entry name" value="Medium-chain alcohol dehydrogenases, catalytic domain"/>
    <property type="match status" value="1"/>
</dbReference>
<evidence type="ECO:0000259" key="3">
    <source>
        <dbReference type="SMART" id="SM00829"/>
    </source>
</evidence>
<dbReference type="InterPro" id="IPR036291">
    <property type="entry name" value="NAD(P)-bd_dom_sf"/>
</dbReference>
<dbReference type="Pfam" id="PF00107">
    <property type="entry name" value="ADH_zinc_N"/>
    <property type="match status" value="1"/>
</dbReference>
<evidence type="ECO:0000313" key="5">
    <source>
        <dbReference type="Proteomes" id="UP000466607"/>
    </source>
</evidence>
<accession>A0AAD1IIB7</accession>
<dbReference type="RefSeq" id="WP_134060891.1">
    <property type="nucleotide sequence ID" value="NZ_AP022586.1"/>
</dbReference>
<name>A0AAD1IIB7_9MYCO</name>
<dbReference type="Pfam" id="PF08240">
    <property type="entry name" value="ADH_N"/>
    <property type="match status" value="1"/>
</dbReference>
<dbReference type="AlphaFoldDB" id="A0AAD1IIB7"/>